<keyword evidence="3" id="KW-1185">Reference proteome</keyword>
<dbReference type="RefSeq" id="WP_013023246.1">
    <property type="nucleotide sequence ID" value="NC_013949.1"/>
</dbReference>
<name>D3UI50_HELM1</name>
<reference evidence="2 3" key="1">
    <citation type="journal article" date="2010" name="BMC Genomics">
        <title>Comparative genomics and proteomics of Helicobacter mustelae, an ulcerogenic and carcinogenic gastric pathogen.</title>
        <authorList>
            <person name="O'Toole P.W."/>
            <person name="Snelling W.J."/>
            <person name="Canchaya C."/>
            <person name="Forde B.M."/>
            <person name="Hardie K.R."/>
            <person name="Josenhans C."/>
            <person name="Graham R.L.J."/>
            <person name="McMullan G."/>
            <person name="Parkhill J."/>
            <person name="Belda E."/>
            <person name="Bentley S.D."/>
        </authorList>
    </citation>
    <scope>NUCLEOTIDE SEQUENCE [LARGE SCALE GENOMIC DNA]</scope>
    <source>
        <strain evidence="3">ATCC 43772 / LMG 18044 / NCTC 12198 / 12198</strain>
    </source>
</reference>
<proteinExistence type="predicted"/>
<gene>
    <name evidence="2" type="ordered locus">HMU09160</name>
</gene>
<dbReference type="AlphaFoldDB" id="D3UI50"/>
<organism evidence="2 3">
    <name type="scientific">Helicobacter mustelae (strain ATCC 43772 / CCUG 25715 / CIP 103759 / LMG 18044 / NCTC 12198 / R85-136P)</name>
    <name type="common">Campylobacter mustelae</name>
    <dbReference type="NCBI Taxonomy" id="679897"/>
    <lineage>
        <taxon>Bacteria</taxon>
        <taxon>Pseudomonadati</taxon>
        <taxon>Campylobacterota</taxon>
        <taxon>Epsilonproteobacteria</taxon>
        <taxon>Campylobacterales</taxon>
        <taxon>Helicobacteraceae</taxon>
        <taxon>Helicobacter</taxon>
    </lineage>
</organism>
<accession>D3UI50</accession>
<feature type="chain" id="PRO_5003051742" description="Outer membrane protein" evidence="1">
    <location>
        <begin position="22"/>
        <end position="395"/>
    </location>
</feature>
<evidence type="ECO:0000313" key="2">
    <source>
        <dbReference type="EMBL" id="CBG40173.1"/>
    </source>
</evidence>
<sequence>MKKKIFSSVALAGLALGSAEAADINAFGHLGGLYDQGLSKNNIPTGYTKKSAYAGGTGHLGVDFGFDALHLGVGAYTGFSIYKTRGMENRYTNRYIDLSDLYLKYDTGMLQIAVGRFNNEFLGSDWLTAYAQGVTLKYQSRSFGIWATWMNDYTTYGYAQGRIASELSDWYRFPSSFNHFSIGNRDVVGAGINLKFDWLIIDPFVHYYRDNYDRTHNGRIQAGAKIAMQFGDEGGPFQSTTAFRYMWQNISGSSSSKNSMLFWLDQEFLFGGVFKIGAGAYTTTKNGIYTPNNVTRFYTGTYLTPGYSNINYFLGKVSSWYVFTGIKSQWVDLDVVYADGDHKEFTAILSVTIFDQKVKGSLNGISLKVGGGYVSNGFNSAYRRNNVVGFAKLTF</sequence>
<evidence type="ECO:0008006" key="4">
    <source>
        <dbReference type="Google" id="ProtNLM"/>
    </source>
</evidence>
<protein>
    <recommendedName>
        <fullName evidence="4">Outer membrane protein</fullName>
    </recommendedName>
</protein>
<dbReference type="EMBL" id="FN555004">
    <property type="protein sequence ID" value="CBG40173.1"/>
    <property type="molecule type" value="Genomic_DNA"/>
</dbReference>
<dbReference type="HOGENOM" id="CLU_697862_0_0_7"/>
<evidence type="ECO:0000313" key="3">
    <source>
        <dbReference type="Proteomes" id="UP000001522"/>
    </source>
</evidence>
<keyword evidence="1" id="KW-0732">Signal</keyword>
<evidence type="ECO:0000256" key="1">
    <source>
        <dbReference type="SAM" id="SignalP"/>
    </source>
</evidence>
<dbReference type="STRING" id="679897.HMU09160"/>
<dbReference type="KEGG" id="hms:HMU09160"/>
<dbReference type="Proteomes" id="UP000001522">
    <property type="component" value="Chromosome"/>
</dbReference>
<feature type="signal peptide" evidence="1">
    <location>
        <begin position="1"/>
        <end position="21"/>
    </location>
</feature>